<accession>A0A8J8T2N4</accession>
<evidence type="ECO:0000256" key="1">
    <source>
        <dbReference type="SAM" id="MobiDB-lite"/>
    </source>
</evidence>
<evidence type="ECO:0000313" key="2">
    <source>
        <dbReference type="EMBL" id="TNV79610.1"/>
    </source>
</evidence>
<sequence>MEVVLRVCKPSTLLFAPVAPSERKERALDGGTIPTIKLHAHLVDISAILQPASKASLSLPVMQKARYSSPCPSRRPPKPSLVSDSSTSFPGFPEKTSDMNHGWEIIEVYVFKVQYNLSNNCVECGSLGIGEVLRVVLLNERVLPYLIECWTIFWFCVNHPYDQVQGVPIYRLSCSSPLGVKVQWIARVEVVIGEVIVVPFVILA</sequence>
<comment type="caution">
    <text evidence="2">The sequence shown here is derived from an EMBL/GenBank/DDBJ whole genome shotgun (WGS) entry which is preliminary data.</text>
</comment>
<dbReference type="EMBL" id="RRYP01008680">
    <property type="protein sequence ID" value="TNV79610.1"/>
    <property type="molecule type" value="Genomic_DNA"/>
</dbReference>
<dbReference type="AlphaFoldDB" id="A0A8J8T2N4"/>
<gene>
    <name evidence="2" type="ORF">FGO68_gene4862</name>
</gene>
<proteinExistence type="predicted"/>
<keyword evidence="3" id="KW-1185">Reference proteome</keyword>
<protein>
    <submittedName>
        <fullName evidence="2">Uncharacterized protein</fullName>
    </submittedName>
</protein>
<evidence type="ECO:0000313" key="3">
    <source>
        <dbReference type="Proteomes" id="UP000785679"/>
    </source>
</evidence>
<dbReference type="Proteomes" id="UP000785679">
    <property type="component" value="Unassembled WGS sequence"/>
</dbReference>
<organism evidence="2 3">
    <name type="scientific">Halteria grandinella</name>
    <dbReference type="NCBI Taxonomy" id="5974"/>
    <lineage>
        <taxon>Eukaryota</taxon>
        <taxon>Sar</taxon>
        <taxon>Alveolata</taxon>
        <taxon>Ciliophora</taxon>
        <taxon>Intramacronucleata</taxon>
        <taxon>Spirotrichea</taxon>
        <taxon>Stichotrichia</taxon>
        <taxon>Sporadotrichida</taxon>
        <taxon>Halteriidae</taxon>
        <taxon>Halteria</taxon>
    </lineage>
</organism>
<feature type="region of interest" description="Disordered" evidence="1">
    <location>
        <begin position="67"/>
        <end position="88"/>
    </location>
</feature>
<reference evidence="2" key="1">
    <citation type="submission" date="2019-06" db="EMBL/GenBank/DDBJ databases">
        <authorList>
            <person name="Zheng W."/>
        </authorList>
    </citation>
    <scope>NUCLEOTIDE SEQUENCE</scope>
    <source>
        <strain evidence="2">QDHG01</strain>
    </source>
</reference>
<name>A0A8J8T2N4_HALGN</name>